<sequence length="80" mass="9244">MRTVRFTLKQARLLKGYTQKEIASKLGVHVQTYSKMEKHPDEVTVREAKRLSDILEMSYDCIFFNQSSTLSRVNGDESTT</sequence>
<evidence type="ECO:0000259" key="2">
    <source>
        <dbReference type="PROSITE" id="PS50943"/>
    </source>
</evidence>
<keyword evidence="4" id="KW-1185">Reference proteome</keyword>
<dbReference type="SUPFAM" id="SSF47413">
    <property type="entry name" value="lambda repressor-like DNA-binding domains"/>
    <property type="match status" value="1"/>
</dbReference>
<organism evidence="3 4">
    <name type="scientific">Cytobacillus pseudoceanisediminis</name>
    <dbReference type="NCBI Taxonomy" id="3051614"/>
    <lineage>
        <taxon>Bacteria</taxon>
        <taxon>Bacillati</taxon>
        <taxon>Bacillota</taxon>
        <taxon>Bacilli</taxon>
        <taxon>Bacillales</taxon>
        <taxon>Bacillaceae</taxon>
        <taxon>Cytobacillus</taxon>
    </lineage>
</organism>
<evidence type="ECO:0000313" key="3">
    <source>
        <dbReference type="EMBL" id="WZP07217.1"/>
    </source>
</evidence>
<accession>A0ABZ2ZGG1</accession>
<proteinExistence type="predicted"/>
<evidence type="ECO:0000313" key="4">
    <source>
        <dbReference type="Proteomes" id="UP001472074"/>
    </source>
</evidence>
<dbReference type="Gene3D" id="1.10.260.40">
    <property type="entry name" value="lambda repressor-like DNA-binding domains"/>
    <property type="match status" value="1"/>
</dbReference>
<keyword evidence="1" id="KW-0238">DNA-binding</keyword>
<evidence type="ECO:0000256" key="1">
    <source>
        <dbReference type="ARBA" id="ARBA00023125"/>
    </source>
</evidence>
<protein>
    <submittedName>
        <fullName evidence="3">Helix-turn-helix transcriptional regulator</fullName>
    </submittedName>
</protein>
<dbReference type="InterPro" id="IPR010982">
    <property type="entry name" value="Lambda_DNA-bd_dom_sf"/>
</dbReference>
<dbReference type="PANTHER" id="PTHR46558">
    <property type="entry name" value="TRACRIPTIONAL REGULATORY PROTEIN-RELATED-RELATED"/>
    <property type="match status" value="1"/>
</dbReference>
<dbReference type="InterPro" id="IPR001387">
    <property type="entry name" value="Cro/C1-type_HTH"/>
</dbReference>
<gene>
    <name evidence="3" type="ORF">AADC60_24705</name>
</gene>
<dbReference type="SMART" id="SM00530">
    <property type="entry name" value="HTH_XRE"/>
    <property type="match status" value="1"/>
</dbReference>
<dbReference type="PANTHER" id="PTHR46558:SF4">
    <property type="entry name" value="DNA-BIDING PHAGE PROTEIN"/>
    <property type="match status" value="1"/>
</dbReference>
<dbReference type="EMBL" id="CP151651">
    <property type="protein sequence ID" value="WZP07217.1"/>
    <property type="molecule type" value="Genomic_DNA"/>
</dbReference>
<dbReference type="Proteomes" id="UP001472074">
    <property type="component" value="Chromosome"/>
</dbReference>
<dbReference type="RefSeq" id="WP_342025767.1">
    <property type="nucleotide sequence ID" value="NZ_CP151651.1"/>
</dbReference>
<dbReference type="PROSITE" id="PS50943">
    <property type="entry name" value="HTH_CROC1"/>
    <property type="match status" value="1"/>
</dbReference>
<dbReference type="Pfam" id="PF01381">
    <property type="entry name" value="HTH_3"/>
    <property type="match status" value="1"/>
</dbReference>
<name>A0ABZ2ZGG1_9BACI</name>
<dbReference type="CDD" id="cd00093">
    <property type="entry name" value="HTH_XRE"/>
    <property type="match status" value="1"/>
</dbReference>
<reference evidence="3 4" key="1">
    <citation type="submission" date="2024-04" db="EMBL/GenBank/DDBJ databases">
        <title>Screening of coral probiotics and analysis of their probiotic properties.</title>
        <authorList>
            <person name="Wang S."/>
        </authorList>
    </citation>
    <scope>NUCLEOTIDE SEQUENCE [LARGE SCALE GENOMIC DNA]</scope>
    <source>
        <strain evidence="3 4">GXU-Z9</strain>
    </source>
</reference>
<feature type="domain" description="HTH cro/C1-type" evidence="2">
    <location>
        <begin position="8"/>
        <end position="62"/>
    </location>
</feature>